<reference evidence="2 4" key="3">
    <citation type="journal article" date="2015" name="BMC Genomics">
        <title>The completed genome sequence of the pathogenic ascomycete fungus Fusarium graminearum.</title>
        <authorList>
            <person name="King R."/>
            <person name="Urban M."/>
            <person name="Hammond-Kosack M.C."/>
            <person name="Hassani-Pak K."/>
            <person name="Hammond-Kosack K.E."/>
        </authorList>
    </citation>
    <scope>NUCLEOTIDE SEQUENCE [LARGE SCALE GENOMIC DNA]</scope>
    <source>
        <strain evidence="4">ATCC MYA-4620 / CBS 123657 / FGSC 9075 / NRRL 31084 / PH-1</strain>
        <strain evidence="2">PH-1</strain>
    </source>
</reference>
<feature type="region of interest" description="Disordered" evidence="1">
    <location>
        <begin position="1"/>
        <end position="25"/>
    </location>
</feature>
<organism evidence="2 4">
    <name type="scientific">Gibberella zeae (strain ATCC MYA-4620 / CBS 123657 / FGSC 9075 / NRRL 31084 / PH-1)</name>
    <name type="common">Wheat head blight fungus</name>
    <name type="synonym">Fusarium graminearum</name>
    <dbReference type="NCBI Taxonomy" id="229533"/>
    <lineage>
        <taxon>Eukaryota</taxon>
        <taxon>Fungi</taxon>
        <taxon>Dikarya</taxon>
        <taxon>Ascomycota</taxon>
        <taxon>Pezizomycotina</taxon>
        <taxon>Sordariomycetes</taxon>
        <taxon>Hypocreomycetidae</taxon>
        <taxon>Hypocreales</taxon>
        <taxon>Nectriaceae</taxon>
        <taxon>Fusarium</taxon>
    </lineage>
</organism>
<evidence type="ECO:0000256" key="1">
    <source>
        <dbReference type="SAM" id="MobiDB-lite"/>
    </source>
</evidence>
<dbReference type="EMBL" id="HG970335">
    <property type="protein sequence ID" value="CEF85662.1"/>
    <property type="molecule type" value="Genomic_DNA"/>
</dbReference>
<evidence type="ECO:0000313" key="4">
    <source>
        <dbReference type="Proteomes" id="UP000070720"/>
    </source>
</evidence>
<dbReference type="VEuPathDB" id="FungiDB:FGRAMPH1_01G27501"/>
<evidence type="ECO:0000313" key="3">
    <source>
        <dbReference type="EnsemblFungi" id="CEF85662"/>
    </source>
</evidence>
<dbReference type="Proteomes" id="UP000070720">
    <property type="component" value="Chromosome 4"/>
</dbReference>
<dbReference type="InParanoid" id="A0A098DWC9"/>
<dbReference type="AlphaFoldDB" id="A0A098DWC9"/>
<dbReference type="EnsemblFungi" id="CEF85662">
    <property type="protein sequence ID" value="CEF85662"/>
    <property type="gene ID" value="FGRRES_20393"/>
</dbReference>
<keyword evidence="4" id="KW-1185">Reference proteome</keyword>
<feature type="compositionally biased region" description="Polar residues" evidence="1">
    <location>
        <begin position="1"/>
        <end position="14"/>
    </location>
</feature>
<gene>
    <name evidence="2" type="ORF">FGRAMPH1_01T27501</name>
</gene>
<sequence>MTWSESTAHQSKAQRSAAHHSEAEQSAAAVCPIKLTSHPLKELKEAWRAQDTPGCMHASCRDFTTSPAVFDLAQQAI</sequence>
<accession>A0A098DWC9</accession>
<reference evidence="3" key="4">
    <citation type="submission" date="2017-01" db="UniProtKB">
        <authorList>
            <consortium name="EnsemblFungi"/>
        </authorList>
    </citation>
    <scope>IDENTIFICATION</scope>
    <source>
        <strain evidence="3">PH-1 / ATCC MYA-4620 / FGSC 9075 / NRRL 31084</strain>
    </source>
</reference>
<evidence type="ECO:0000313" key="2">
    <source>
        <dbReference type="EMBL" id="CEF85662.1"/>
    </source>
</evidence>
<name>A0A098DWC9_GIBZE</name>
<reference evidence="3 4" key="2">
    <citation type="journal article" date="2010" name="Nature">
        <title>Comparative genomics reveals mobile pathogenicity chromosomes in Fusarium.</title>
        <authorList>
            <person name="Ma L.J."/>
            <person name="van der Does H.C."/>
            <person name="Borkovich K.A."/>
            <person name="Coleman J.J."/>
            <person name="Daboussi M.J."/>
            <person name="Di Pietro A."/>
            <person name="Dufresne M."/>
            <person name="Freitag M."/>
            <person name="Grabherr M."/>
            <person name="Henrissat B."/>
            <person name="Houterman P.M."/>
            <person name="Kang S."/>
            <person name="Shim W.B."/>
            <person name="Woloshuk C."/>
            <person name="Xie X."/>
            <person name="Xu J.R."/>
            <person name="Antoniw J."/>
            <person name="Baker S.E."/>
            <person name="Bluhm B.H."/>
            <person name="Breakspear A."/>
            <person name="Brown D.W."/>
            <person name="Butchko R.A."/>
            <person name="Chapman S."/>
            <person name="Coulson R."/>
            <person name="Coutinho P.M."/>
            <person name="Danchin E.G."/>
            <person name="Diener A."/>
            <person name="Gale L.R."/>
            <person name="Gardiner D.M."/>
            <person name="Goff S."/>
            <person name="Hammond-Kosack K.E."/>
            <person name="Hilburn K."/>
            <person name="Hua-Van A."/>
            <person name="Jonkers W."/>
            <person name="Kazan K."/>
            <person name="Kodira C.D."/>
            <person name="Koehrsen M."/>
            <person name="Kumar L."/>
            <person name="Lee Y.H."/>
            <person name="Li L."/>
            <person name="Manners J.M."/>
            <person name="Miranda-Saavedra D."/>
            <person name="Mukherjee M."/>
            <person name="Park G."/>
            <person name="Park J."/>
            <person name="Park S.Y."/>
            <person name="Proctor R.H."/>
            <person name="Regev A."/>
            <person name="Ruiz-Roldan M.C."/>
            <person name="Sain D."/>
            <person name="Sakthikumar S."/>
            <person name="Sykes S."/>
            <person name="Schwartz D.C."/>
            <person name="Turgeon B.G."/>
            <person name="Wapinski I."/>
            <person name="Yoder O."/>
            <person name="Young S."/>
            <person name="Zeng Q."/>
            <person name="Zhou S."/>
            <person name="Galagan J."/>
            <person name="Cuomo C.A."/>
            <person name="Kistler H.C."/>
            <person name="Rep M."/>
        </authorList>
    </citation>
    <scope>GENOME REANNOTATION</scope>
    <source>
        <strain evidence="4">ATCC MYA-4620 / CBS 123657 / FGSC 9075 / NRRL 31084 / PH-1</strain>
        <strain evidence="3">PH-1 / ATCC MYA-4620 / FGSC 9075 / NRRL 31084</strain>
    </source>
</reference>
<proteinExistence type="predicted"/>
<protein>
    <submittedName>
        <fullName evidence="2">Chromosome 4, complete genome</fullName>
    </submittedName>
</protein>
<accession>A0A0E0SGU9</accession>
<reference evidence="3 4" key="1">
    <citation type="journal article" date="2007" name="Science">
        <title>The Fusarium graminearum genome reveals a link between localized polymorphism and pathogen specialization.</title>
        <authorList>
            <person name="Cuomo C.A."/>
            <person name="Gueldener U."/>
            <person name="Xu J.-R."/>
            <person name="Trail F."/>
            <person name="Turgeon B.G."/>
            <person name="Di Pietro A."/>
            <person name="Walton J.D."/>
            <person name="Ma L.-J."/>
            <person name="Baker S.E."/>
            <person name="Rep M."/>
            <person name="Adam G."/>
            <person name="Antoniw J."/>
            <person name="Baldwin T."/>
            <person name="Calvo S.E."/>
            <person name="Chang Y.-L."/>
            <person name="DeCaprio D."/>
            <person name="Gale L.R."/>
            <person name="Gnerre S."/>
            <person name="Goswami R.S."/>
            <person name="Hammond-Kosack K."/>
            <person name="Harris L.J."/>
            <person name="Hilburn K."/>
            <person name="Kennell J.C."/>
            <person name="Kroken S."/>
            <person name="Magnuson J.K."/>
            <person name="Mannhaupt G."/>
            <person name="Mauceli E.W."/>
            <person name="Mewes H.-W."/>
            <person name="Mitterbauer R."/>
            <person name="Muehlbauer G."/>
            <person name="Muensterkoetter M."/>
            <person name="Nelson D."/>
            <person name="O'Donnell K."/>
            <person name="Ouellet T."/>
            <person name="Qi W."/>
            <person name="Quesneville H."/>
            <person name="Roncero M.I.G."/>
            <person name="Seong K.-Y."/>
            <person name="Tetko I.V."/>
            <person name="Urban M."/>
            <person name="Waalwijk C."/>
            <person name="Ward T.J."/>
            <person name="Yao J."/>
            <person name="Birren B.W."/>
            <person name="Kistler H.C."/>
        </authorList>
    </citation>
    <scope>NUCLEOTIDE SEQUENCE [LARGE SCALE GENOMIC DNA]</scope>
    <source>
        <strain evidence="4">ATCC MYA-4620 / CBS 123657 / FGSC 9075 / NRRL 31084 / PH-1</strain>
        <strain evidence="3">PH-1 / ATCC MYA-4620 / FGSC 9075 / NRRL 31084</strain>
    </source>
</reference>